<keyword evidence="3" id="KW-0804">Transcription</keyword>
<dbReference type="GO" id="GO:0000160">
    <property type="term" value="P:phosphorelay signal transduction system"/>
    <property type="evidence" value="ECO:0007669"/>
    <property type="project" value="InterPro"/>
</dbReference>
<dbReference type="OrthoDB" id="9782655at2"/>
<evidence type="ECO:0000313" key="8">
    <source>
        <dbReference type="Proteomes" id="UP000321523"/>
    </source>
</evidence>
<evidence type="ECO:0000313" key="7">
    <source>
        <dbReference type="EMBL" id="GEO41089.1"/>
    </source>
</evidence>
<dbReference type="CDD" id="cd06170">
    <property type="entry name" value="LuxR_C_like"/>
    <property type="match status" value="1"/>
</dbReference>
<evidence type="ECO:0000259" key="6">
    <source>
        <dbReference type="PROSITE" id="PS50110"/>
    </source>
</evidence>
<accession>A0A512DX99</accession>
<comment type="caution">
    <text evidence="7">The sequence shown here is derived from an EMBL/GenBank/DDBJ whole genome shotgun (WGS) entry which is preliminary data.</text>
</comment>
<evidence type="ECO:0000256" key="3">
    <source>
        <dbReference type="ARBA" id="ARBA00023163"/>
    </source>
</evidence>
<dbReference type="PANTHER" id="PTHR44688">
    <property type="entry name" value="DNA-BINDING TRANSCRIPTIONAL ACTIVATOR DEVR_DOSR"/>
    <property type="match status" value="1"/>
</dbReference>
<dbReference type="InterPro" id="IPR001789">
    <property type="entry name" value="Sig_transdc_resp-reg_receiver"/>
</dbReference>
<dbReference type="AlphaFoldDB" id="A0A512DX99"/>
<dbReference type="InterPro" id="IPR036388">
    <property type="entry name" value="WH-like_DNA-bd_sf"/>
</dbReference>
<dbReference type="SUPFAM" id="SSF52172">
    <property type="entry name" value="CheY-like"/>
    <property type="match status" value="1"/>
</dbReference>
<dbReference type="InterPro" id="IPR011006">
    <property type="entry name" value="CheY-like_superfamily"/>
</dbReference>
<keyword evidence="2" id="KW-0238">DNA-binding</keyword>
<dbReference type="GO" id="GO:0006355">
    <property type="term" value="P:regulation of DNA-templated transcription"/>
    <property type="evidence" value="ECO:0007669"/>
    <property type="project" value="InterPro"/>
</dbReference>
<evidence type="ECO:0000256" key="4">
    <source>
        <dbReference type="PROSITE-ProRule" id="PRU00169"/>
    </source>
</evidence>
<protein>
    <recommendedName>
        <fullName evidence="9">DNA-binding response regulator</fullName>
    </recommendedName>
</protein>
<keyword evidence="4" id="KW-0597">Phosphoprotein</keyword>
<dbReference type="Gene3D" id="1.10.10.10">
    <property type="entry name" value="Winged helix-like DNA-binding domain superfamily/Winged helix DNA-binding domain"/>
    <property type="match status" value="1"/>
</dbReference>
<gene>
    <name evidence="7" type="ORF">SAE02_52370</name>
</gene>
<evidence type="ECO:0008006" key="9">
    <source>
        <dbReference type="Google" id="ProtNLM"/>
    </source>
</evidence>
<dbReference type="PANTHER" id="PTHR44688:SF16">
    <property type="entry name" value="DNA-BINDING TRANSCRIPTIONAL ACTIVATOR DEVR_DOSR"/>
    <property type="match status" value="1"/>
</dbReference>
<dbReference type="InterPro" id="IPR000792">
    <property type="entry name" value="Tscrpt_reg_LuxR_C"/>
</dbReference>
<organism evidence="7 8">
    <name type="scientific">Skermanella aerolata</name>
    <dbReference type="NCBI Taxonomy" id="393310"/>
    <lineage>
        <taxon>Bacteria</taxon>
        <taxon>Pseudomonadati</taxon>
        <taxon>Pseudomonadota</taxon>
        <taxon>Alphaproteobacteria</taxon>
        <taxon>Rhodospirillales</taxon>
        <taxon>Azospirillaceae</taxon>
        <taxon>Skermanella</taxon>
    </lineage>
</organism>
<evidence type="ECO:0000256" key="1">
    <source>
        <dbReference type="ARBA" id="ARBA00023015"/>
    </source>
</evidence>
<feature type="domain" description="HTH luxR-type" evidence="5">
    <location>
        <begin position="102"/>
        <end position="167"/>
    </location>
</feature>
<dbReference type="Pfam" id="PF00196">
    <property type="entry name" value="GerE"/>
    <property type="match status" value="1"/>
</dbReference>
<name>A0A512DX99_9PROT</name>
<dbReference type="EMBL" id="BJYZ01000025">
    <property type="protein sequence ID" value="GEO41089.1"/>
    <property type="molecule type" value="Genomic_DNA"/>
</dbReference>
<dbReference type="Gene3D" id="3.40.50.2300">
    <property type="match status" value="1"/>
</dbReference>
<evidence type="ECO:0000259" key="5">
    <source>
        <dbReference type="PROSITE" id="PS50043"/>
    </source>
</evidence>
<dbReference type="PRINTS" id="PR00038">
    <property type="entry name" value="HTHLUXR"/>
</dbReference>
<dbReference type="SMART" id="SM00421">
    <property type="entry name" value="HTH_LUXR"/>
    <property type="match status" value="1"/>
</dbReference>
<feature type="domain" description="Response regulatory" evidence="6">
    <location>
        <begin position="1"/>
        <end position="86"/>
    </location>
</feature>
<dbReference type="RefSeq" id="WP_052831700.1">
    <property type="nucleotide sequence ID" value="NZ_BJYZ01000025.1"/>
</dbReference>
<reference evidence="7 8" key="1">
    <citation type="submission" date="2019-07" db="EMBL/GenBank/DDBJ databases">
        <title>Whole genome shotgun sequence of Skermanella aerolata NBRC 106429.</title>
        <authorList>
            <person name="Hosoyama A."/>
            <person name="Uohara A."/>
            <person name="Ohji S."/>
            <person name="Ichikawa N."/>
        </authorList>
    </citation>
    <scope>NUCLEOTIDE SEQUENCE [LARGE SCALE GENOMIC DNA]</scope>
    <source>
        <strain evidence="7 8">NBRC 106429</strain>
    </source>
</reference>
<keyword evidence="1" id="KW-0805">Transcription regulation</keyword>
<dbReference type="Proteomes" id="UP000321523">
    <property type="component" value="Unassembled WGS sequence"/>
</dbReference>
<dbReference type="PROSITE" id="PS50110">
    <property type="entry name" value="RESPONSE_REGULATORY"/>
    <property type="match status" value="1"/>
</dbReference>
<proteinExistence type="predicted"/>
<sequence length="169" mass="18876">MICAALIEAGIPDRPCCLVLDVRMPGESGLDLQKRLWAQGAPLPIVFITGHADVPMSVGAMKCGAVNFLRKPFRDQDLLDAVAEAIRGDVERREKDRDLDDLRRLTSGLTPRERDVLKRVNRGLLNKQIAYELGTAEITVKIHRGSAFRKLKAATPFDLIHKLRLLDLQ</sequence>
<evidence type="ECO:0000256" key="2">
    <source>
        <dbReference type="ARBA" id="ARBA00023125"/>
    </source>
</evidence>
<dbReference type="PROSITE" id="PS50043">
    <property type="entry name" value="HTH_LUXR_2"/>
    <property type="match status" value="1"/>
</dbReference>
<keyword evidence="8" id="KW-1185">Reference proteome</keyword>
<dbReference type="GO" id="GO:0003677">
    <property type="term" value="F:DNA binding"/>
    <property type="evidence" value="ECO:0007669"/>
    <property type="project" value="UniProtKB-KW"/>
</dbReference>
<dbReference type="Pfam" id="PF00072">
    <property type="entry name" value="Response_reg"/>
    <property type="match status" value="1"/>
</dbReference>
<feature type="modified residue" description="4-aspartylphosphate" evidence="4">
    <location>
        <position position="21"/>
    </location>
</feature>